<dbReference type="EC" id="3.4.22.15" evidence="11"/>
<dbReference type="GeneID" id="5013307"/>
<evidence type="ECO:0000256" key="8">
    <source>
        <dbReference type="ARBA" id="ARBA00023145"/>
    </source>
</evidence>
<comment type="catalytic activity">
    <reaction evidence="10">
        <text>Specificity close to that of papain. As compared to cathepsin B, cathepsin L exhibits higher activity toward protein substrates, but has little activity on Z-Arg-Arg-NHMec, and no peptidyl-dipeptidase activity.</text>
        <dbReference type="EC" id="3.4.22.15"/>
    </reaction>
</comment>
<dbReference type="SUPFAM" id="SSF54001">
    <property type="entry name" value="Cysteine proteinases"/>
    <property type="match status" value="1"/>
</dbReference>
<feature type="domain" description="Peptidase C1A papain C-terminal" evidence="14">
    <location>
        <begin position="121"/>
        <end position="337"/>
    </location>
</feature>
<dbReference type="GO" id="GO:0005615">
    <property type="term" value="C:extracellular space"/>
    <property type="evidence" value="ECO:0000318"/>
    <property type="project" value="GO_Central"/>
</dbReference>
<feature type="domain" description="Cathepsin propeptide inhibitor" evidence="15">
    <location>
        <begin position="29"/>
        <end position="85"/>
    </location>
</feature>
<dbReference type="CDD" id="cd02248">
    <property type="entry name" value="Peptidase_C1A"/>
    <property type="match status" value="1"/>
</dbReference>
<dbReference type="eggNOG" id="KOG1543">
    <property type="taxonomic scope" value="Eukaryota"/>
</dbReference>
<dbReference type="InterPro" id="IPR039417">
    <property type="entry name" value="Peptidase_C1A_papain-like"/>
</dbReference>
<evidence type="ECO:0000256" key="11">
    <source>
        <dbReference type="ARBA" id="ARBA00038911"/>
    </source>
</evidence>
<comment type="similarity">
    <text evidence="2">Belongs to the peptidase C1 family.</text>
</comment>
<keyword evidence="17" id="KW-1185">Reference proteome</keyword>
<dbReference type="HOGENOM" id="CLU_012184_1_3_1"/>
<dbReference type="STRING" id="5888.A0BNM1"/>
<evidence type="ECO:0000256" key="13">
    <source>
        <dbReference type="SAM" id="SignalP"/>
    </source>
</evidence>
<feature type="signal peptide" evidence="13">
    <location>
        <begin position="1"/>
        <end position="19"/>
    </location>
</feature>
<comment type="subcellular location">
    <subcellularLocation>
        <location evidence="1">Secreted</location>
    </subcellularLocation>
</comment>
<accession>A0BNM1</accession>
<keyword evidence="8" id="KW-0865">Zymogen</keyword>
<organism evidence="16 17">
    <name type="scientific">Paramecium tetraurelia</name>
    <dbReference type="NCBI Taxonomy" id="5888"/>
    <lineage>
        <taxon>Eukaryota</taxon>
        <taxon>Sar</taxon>
        <taxon>Alveolata</taxon>
        <taxon>Ciliophora</taxon>
        <taxon>Intramacronucleata</taxon>
        <taxon>Oligohymenophorea</taxon>
        <taxon>Peniculida</taxon>
        <taxon>Parameciidae</taxon>
        <taxon>Paramecium</taxon>
    </lineage>
</organism>
<dbReference type="OMA" id="TCGVINE"/>
<gene>
    <name evidence="16" type="ORF">GSPATT00030776001</name>
</gene>
<dbReference type="Pfam" id="PF08246">
    <property type="entry name" value="Inhibitor_I29"/>
    <property type="match status" value="1"/>
</dbReference>
<evidence type="ECO:0000256" key="3">
    <source>
        <dbReference type="ARBA" id="ARBA00022525"/>
    </source>
</evidence>
<dbReference type="GO" id="GO:0051603">
    <property type="term" value="P:proteolysis involved in protein catabolic process"/>
    <property type="evidence" value="ECO:0000318"/>
    <property type="project" value="GO_Central"/>
</dbReference>
<evidence type="ECO:0000256" key="9">
    <source>
        <dbReference type="ARBA" id="ARBA00023157"/>
    </source>
</evidence>
<dbReference type="InterPro" id="IPR013128">
    <property type="entry name" value="Peptidase_C1A"/>
</dbReference>
<keyword evidence="6" id="KW-0378">Hydrolase</keyword>
<proteinExistence type="inferred from homology"/>
<keyword evidence="3" id="KW-0964">Secreted</keyword>
<evidence type="ECO:0000256" key="6">
    <source>
        <dbReference type="ARBA" id="ARBA00022801"/>
    </source>
</evidence>
<dbReference type="SMART" id="SM00645">
    <property type="entry name" value="Pept_C1"/>
    <property type="match status" value="1"/>
</dbReference>
<evidence type="ECO:0000259" key="15">
    <source>
        <dbReference type="SMART" id="SM00848"/>
    </source>
</evidence>
<dbReference type="InParanoid" id="A0BNM1"/>
<evidence type="ECO:0000313" key="17">
    <source>
        <dbReference type="Proteomes" id="UP000000600"/>
    </source>
</evidence>
<dbReference type="Gene3D" id="3.90.70.10">
    <property type="entry name" value="Cysteine proteinases"/>
    <property type="match status" value="1"/>
</dbReference>
<keyword evidence="4" id="KW-0645">Protease</keyword>
<protein>
    <recommendedName>
        <fullName evidence="11">cathepsin L</fullName>
        <ecNumber evidence="11">3.4.22.15</ecNumber>
    </recommendedName>
</protein>
<dbReference type="GO" id="GO:0005764">
    <property type="term" value="C:lysosome"/>
    <property type="evidence" value="ECO:0000318"/>
    <property type="project" value="GO_Central"/>
</dbReference>
<evidence type="ECO:0000256" key="12">
    <source>
        <dbReference type="ARBA" id="ARBA00053662"/>
    </source>
</evidence>
<evidence type="ECO:0000256" key="10">
    <source>
        <dbReference type="ARBA" id="ARBA00036319"/>
    </source>
</evidence>
<dbReference type="InterPro" id="IPR013201">
    <property type="entry name" value="Prot_inhib_I29"/>
</dbReference>
<dbReference type="PANTHER" id="PTHR12411">
    <property type="entry name" value="CYSTEINE PROTEASE FAMILY C1-RELATED"/>
    <property type="match status" value="1"/>
</dbReference>
<keyword evidence="9" id="KW-1015">Disulfide bond</keyword>
<feature type="chain" id="PRO_5018620693" description="cathepsin L" evidence="13">
    <location>
        <begin position="20"/>
        <end position="341"/>
    </location>
</feature>
<dbReference type="EMBL" id="CT868007">
    <property type="protein sequence ID" value="CAK60138.1"/>
    <property type="molecule type" value="Genomic_DNA"/>
</dbReference>
<reference evidence="16 17" key="1">
    <citation type="journal article" date="2006" name="Nature">
        <title>Global trends of whole-genome duplications revealed by the ciliate Paramecium tetraurelia.</title>
        <authorList>
            <consortium name="Genoscope"/>
            <person name="Aury J.-M."/>
            <person name="Jaillon O."/>
            <person name="Duret L."/>
            <person name="Noel B."/>
            <person name="Jubin C."/>
            <person name="Porcel B.M."/>
            <person name="Segurens B."/>
            <person name="Daubin V."/>
            <person name="Anthouard V."/>
            <person name="Aiach N."/>
            <person name="Arnaiz O."/>
            <person name="Billaut A."/>
            <person name="Beisson J."/>
            <person name="Blanc I."/>
            <person name="Bouhouche K."/>
            <person name="Camara F."/>
            <person name="Duharcourt S."/>
            <person name="Guigo R."/>
            <person name="Gogendeau D."/>
            <person name="Katinka M."/>
            <person name="Keller A.-M."/>
            <person name="Kissmehl R."/>
            <person name="Klotz C."/>
            <person name="Koll F."/>
            <person name="Le Moue A."/>
            <person name="Lepere C."/>
            <person name="Malinsky S."/>
            <person name="Nowacki M."/>
            <person name="Nowak J.K."/>
            <person name="Plattner H."/>
            <person name="Poulain J."/>
            <person name="Ruiz F."/>
            <person name="Serrano V."/>
            <person name="Zagulski M."/>
            <person name="Dessen P."/>
            <person name="Betermier M."/>
            <person name="Weissenbach J."/>
            <person name="Scarpelli C."/>
            <person name="Schachter V."/>
            <person name="Sperling L."/>
            <person name="Meyer E."/>
            <person name="Cohen J."/>
            <person name="Wincker P."/>
        </authorList>
    </citation>
    <scope>NUCLEOTIDE SEQUENCE [LARGE SCALE GENOMIC DNA]</scope>
    <source>
        <strain evidence="16 17">Stock d4-2</strain>
    </source>
</reference>
<keyword evidence="5 13" id="KW-0732">Signal</keyword>
<evidence type="ECO:0000256" key="1">
    <source>
        <dbReference type="ARBA" id="ARBA00004613"/>
    </source>
</evidence>
<dbReference type="FunFam" id="3.90.70.10:FF:000104">
    <property type="entry name" value="Cathepsin L 1"/>
    <property type="match status" value="1"/>
</dbReference>
<dbReference type="SMART" id="SM00848">
    <property type="entry name" value="Inhibitor_I29"/>
    <property type="match status" value="1"/>
</dbReference>
<sequence>MKNIIAATLMTILISFSFYQVNLDSDSDFERWALKHGKHYFGDEKKYRQAIYFQNKQMIEEHNKRSEFTFLMGENQFMAITNEEFVSLYLNPISPEKQNEQDQIIRKTNPKSPEPIREYNLKDDVDWRGYAPVKNSGNCGSSWAMAATNVIEAAYAIDKGIKVTLSAQNVMDCANSWGGCDASLADFSDPKNAYGHARNRGILTESEYPYTGRGDDWCQQTGFAPWRIMSYAQNSDDIDYMRGFLQMLTEHPLSVKVDATNWQFYSSGVFSLCSSIYKKANYYALAIGYVWEANQQQNWQQIWRVQASFGISWGEFGTIRLAPGNTCGVINEGIRVYLWGG</sequence>
<evidence type="ECO:0000313" key="16">
    <source>
        <dbReference type="EMBL" id="CAK60138.1"/>
    </source>
</evidence>
<comment type="function">
    <text evidence="12">May be involved in extracellular digestion.</text>
</comment>
<evidence type="ECO:0000256" key="5">
    <source>
        <dbReference type="ARBA" id="ARBA00022729"/>
    </source>
</evidence>
<dbReference type="InterPro" id="IPR000668">
    <property type="entry name" value="Peptidase_C1A_C"/>
</dbReference>
<dbReference type="Proteomes" id="UP000000600">
    <property type="component" value="Unassembled WGS sequence"/>
</dbReference>
<dbReference type="RefSeq" id="XP_001427536.1">
    <property type="nucleotide sequence ID" value="XM_001427499.1"/>
</dbReference>
<evidence type="ECO:0000256" key="2">
    <source>
        <dbReference type="ARBA" id="ARBA00008455"/>
    </source>
</evidence>
<dbReference type="InterPro" id="IPR038765">
    <property type="entry name" value="Papain-like_cys_pep_sf"/>
</dbReference>
<dbReference type="KEGG" id="ptm:GSPATT00030776001"/>
<evidence type="ECO:0000259" key="14">
    <source>
        <dbReference type="SMART" id="SM00645"/>
    </source>
</evidence>
<evidence type="ECO:0000256" key="7">
    <source>
        <dbReference type="ARBA" id="ARBA00022807"/>
    </source>
</evidence>
<dbReference type="GO" id="GO:0004197">
    <property type="term" value="F:cysteine-type endopeptidase activity"/>
    <property type="evidence" value="ECO:0000318"/>
    <property type="project" value="GO_Central"/>
</dbReference>
<evidence type="ECO:0000256" key="4">
    <source>
        <dbReference type="ARBA" id="ARBA00022670"/>
    </source>
</evidence>
<name>A0BNM1_PARTE</name>
<dbReference type="Pfam" id="PF00112">
    <property type="entry name" value="Peptidase_C1"/>
    <property type="match status" value="1"/>
</dbReference>
<dbReference type="AlphaFoldDB" id="A0BNM1"/>
<keyword evidence="7" id="KW-0788">Thiol protease</keyword>
<dbReference type="OrthoDB" id="387093at2759"/>